<dbReference type="EMBL" id="KI677884">
    <property type="protein sequence ID" value="ETM00789.1"/>
    <property type="molecule type" value="Genomic_DNA"/>
</dbReference>
<sequence>MELLLKPLLADGFYYRWDVGPDSQRLLYLFWNIKNNEFHRGFGGYARWG</sequence>
<evidence type="ECO:0000313" key="1">
    <source>
        <dbReference type="EMBL" id="ETM00789.1"/>
    </source>
</evidence>
<gene>
    <name evidence="1" type="ORF">L917_02528</name>
</gene>
<accession>W2LTH1</accession>
<protein>
    <submittedName>
        <fullName evidence="1">Uncharacterized protein</fullName>
    </submittedName>
</protein>
<name>W2LTH1_PHYNI</name>
<reference evidence="1" key="1">
    <citation type="submission" date="2013-11" db="EMBL/GenBank/DDBJ databases">
        <title>The Genome Sequence of Phytophthora parasitica CHvinca01.</title>
        <authorList>
            <consortium name="The Broad Institute Genomics Platform"/>
            <person name="Russ C."/>
            <person name="Tyler B."/>
            <person name="Panabieres F."/>
            <person name="Shan W."/>
            <person name="Tripathy S."/>
            <person name="Grunwald N."/>
            <person name="Machado M."/>
            <person name="Johnson C.S."/>
            <person name="Arredondo F."/>
            <person name="Hong C."/>
            <person name="Coffey M."/>
            <person name="Young S.K."/>
            <person name="Zeng Q."/>
            <person name="Gargeya S."/>
            <person name="Fitzgerald M."/>
            <person name="Abouelleil A."/>
            <person name="Alvarado L."/>
            <person name="Chapman S.B."/>
            <person name="Gainer-Dewar J."/>
            <person name="Goldberg J."/>
            <person name="Griggs A."/>
            <person name="Gujja S."/>
            <person name="Hansen M."/>
            <person name="Howarth C."/>
            <person name="Imamovic A."/>
            <person name="Ireland A."/>
            <person name="Larimer J."/>
            <person name="McCowan C."/>
            <person name="Murphy C."/>
            <person name="Pearson M."/>
            <person name="Poon T.W."/>
            <person name="Priest M."/>
            <person name="Roberts A."/>
            <person name="Saif S."/>
            <person name="Shea T."/>
            <person name="Sykes S."/>
            <person name="Wortman J."/>
            <person name="Nusbaum C."/>
            <person name="Birren B."/>
        </authorList>
    </citation>
    <scope>NUCLEOTIDE SEQUENCE [LARGE SCALE GENOMIC DNA]</scope>
    <source>
        <strain evidence="1">CHvinca01</strain>
    </source>
</reference>
<dbReference type="AlphaFoldDB" id="W2LTH1"/>
<dbReference type="Proteomes" id="UP000054423">
    <property type="component" value="Unassembled WGS sequence"/>
</dbReference>
<organism evidence="1">
    <name type="scientific">Phytophthora nicotianae</name>
    <name type="common">Potato buckeye rot agent</name>
    <name type="synonym">Phytophthora parasitica</name>
    <dbReference type="NCBI Taxonomy" id="4792"/>
    <lineage>
        <taxon>Eukaryota</taxon>
        <taxon>Sar</taxon>
        <taxon>Stramenopiles</taxon>
        <taxon>Oomycota</taxon>
        <taxon>Peronosporomycetes</taxon>
        <taxon>Peronosporales</taxon>
        <taxon>Peronosporaceae</taxon>
        <taxon>Phytophthora</taxon>
    </lineage>
</organism>
<proteinExistence type="predicted"/>